<feature type="compositionally biased region" description="Polar residues" evidence="1">
    <location>
        <begin position="97"/>
        <end position="112"/>
    </location>
</feature>
<proteinExistence type="predicted"/>
<protein>
    <submittedName>
        <fullName evidence="2">Uncharacterized protein</fullName>
    </submittedName>
</protein>
<keyword evidence="3" id="KW-1185">Reference proteome</keyword>
<evidence type="ECO:0000313" key="3">
    <source>
        <dbReference type="Proteomes" id="UP001164935"/>
    </source>
</evidence>
<sequence length="112" mass="11822">MINTIQAHVIGASRYSMDNGVKGAKITVMQSASADNENVLGNQVSVMTAPYEIFDQLHASAPHMPCSMELDIELRTSAASAGGKTTIHVIAARKPNATGSPQQQPATNSDKK</sequence>
<dbReference type="Proteomes" id="UP001164935">
    <property type="component" value="Chromosome"/>
</dbReference>
<accession>A0AA46TSI7</accession>
<feature type="region of interest" description="Disordered" evidence="1">
    <location>
        <begin position="91"/>
        <end position="112"/>
    </location>
</feature>
<reference evidence="2" key="1">
    <citation type="submission" date="2022-05" db="EMBL/GenBank/DDBJ databases">
        <title>Complete sequence of a novel PHA-producing Halomonas strain.</title>
        <authorList>
            <person name="Zheng Z."/>
        </authorList>
    </citation>
    <scope>NUCLEOTIDE SEQUENCE</scope>
    <source>
        <strain evidence="2">ZZQ-149</strain>
    </source>
</reference>
<dbReference type="KEGG" id="hqn:M0220_05180"/>
<evidence type="ECO:0000256" key="1">
    <source>
        <dbReference type="SAM" id="MobiDB-lite"/>
    </source>
</evidence>
<gene>
    <name evidence="2" type="ORF">M0220_05180</name>
</gene>
<evidence type="ECO:0000313" key="2">
    <source>
        <dbReference type="EMBL" id="UYO75552.1"/>
    </source>
</evidence>
<name>A0AA46TSI7_9GAMM</name>
<dbReference type="AlphaFoldDB" id="A0AA46TSI7"/>
<dbReference type="EMBL" id="CP096973">
    <property type="protein sequence ID" value="UYO75552.1"/>
    <property type="molecule type" value="Genomic_DNA"/>
</dbReference>
<organism evidence="2 3">
    <name type="scientific">Halomonas qinghailakensis</name>
    <dbReference type="NCBI Taxonomy" id="2937790"/>
    <lineage>
        <taxon>Bacteria</taxon>
        <taxon>Pseudomonadati</taxon>
        <taxon>Pseudomonadota</taxon>
        <taxon>Gammaproteobacteria</taxon>
        <taxon>Oceanospirillales</taxon>
        <taxon>Halomonadaceae</taxon>
        <taxon>Halomonas</taxon>
    </lineage>
</organism>
<dbReference type="RefSeq" id="WP_125745653.1">
    <property type="nucleotide sequence ID" value="NZ_CP096973.1"/>
</dbReference>